<gene>
    <name evidence="2" type="ORF">CSSPJE1EN1_LOCUS5306</name>
</gene>
<accession>A0ABP0W1J1</accession>
<feature type="compositionally biased region" description="Basic and acidic residues" evidence="1">
    <location>
        <begin position="43"/>
        <end position="54"/>
    </location>
</feature>
<evidence type="ECO:0000256" key="1">
    <source>
        <dbReference type="SAM" id="MobiDB-lite"/>
    </source>
</evidence>
<name>A0ABP0W1J1_9BRYO</name>
<feature type="compositionally biased region" description="Basic residues" evidence="1">
    <location>
        <begin position="1"/>
        <end position="10"/>
    </location>
</feature>
<organism evidence="2 3">
    <name type="scientific">Sphagnum jensenii</name>
    <dbReference type="NCBI Taxonomy" id="128206"/>
    <lineage>
        <taxon>Eukaryota</taxon>
        <taxon>Viridiplantae</taxon>
        <taxon>Streptophyta</taxon>
        <taxon>Embryophyta</taxon>
        <taxon>Bryophyta</taxon>
        <taxon>Sphagnophytina</taxon>
        <taxon>Sphagnopsida</taxon>
        <taxon>Sphagnales</taxon>
        <taxon>Sphagnaceae</taxon>
        <taxon>Sphagnum</taxon>
    </lineage>
</organism>
<evidence type="ECO:0000313" key="3">
    <source>
        <dbReference type="Proteomes" id="UP001497444"/>
    </source>
</evidence>
<reference evidence="2" key="1">
    <citation type="submission" date="2024-02" db="EMBL/GenBank/DDBJ databases">
        <authorList>
            <consortium name="ELIXIR-Norway"/>
            <consortium name="Elixir Norway"/>
        </authorList>
    </citation>
    <scope>NUCLEOTIDE SEQUENCE</scope>
</reference>
<protein>
    <submittedName>
        <fullName evidence="2">Uncharacterized protein</fullName>
    </submittedName>
</protein>
<sequence>MDFFRKHKKKQAEDMKQQNTGTNDRKEESKLGDNVLNTAQHQLGDRKELEKKPEQPAPVLVVPPSLGIVLLLLCRLIS</sequence>
<dbReference type="EMBL" id="OZ020107">
    <property type="protein sequence ID" value="CAK9259828.1"/>
    <property type="molecule type" value="Genomic_DNA"/>
</dbReference>
<proteinExistence type="predicted"/>
<keyword evidence="3" id="KW-1185">Reference proteome</keyword>
<feature type="region of interest" description="Disordered" evidence="1">
    <location>
        <begin position="1"/>
        <end position="56"/>
    </location>
</feature>
<evidence type="ECO:0000313" key="2">
    <source>
        <dbReference type="EMBL" id="CAK9259828.1"/>
    </source>
</evidence>
<dbReference type="Proteomes" id="UP001497444">
    <property type="component" value="Chromosome 12"/>
</dbReference>